<organism evidence="1 2">
    <name type="scientific">Sphagnum jensenii</name>
    <dbReference type="NCBI Taxonomy" id="128206"/>
    <lineage>
        <taxon>Eukaryota</taxon>
        <taxon>Viridiplantae</taxon>
        <taxon>Streptophyta</taxon>
        <taxon>Embryophyta</taxon>
        <taxon>Bryophyta</taxon>
        <taxon>Sphagnophytina</taxon>
        <taxon>Sphagnopsida</taxon>
        <taxon>Sphagnales</taxon>
        <taxon>Sphagnaceae</taxon>
        <taxon>Sphagnum</taxon>
    </lineage>
</organism>
<evidence type="ECO:0000313" key="1">
    <source>
        <dbReference type="EMBL" id="CAK9875532.1"/>
    </source>
</evidence>
<dbReference type="EMBL" id="OZ023705">
    <property type="protein sequence ID" value="CAK9875532.1"/>
    <property type="molecule type" value="Genomic_DNA"/>
</dbReference>
<reference evidence="1" key="1">
    <citation type="submission" date="2024-03" db="EMBL/GenBank/DDBJ databases">
        <authorList>
            <consortium name="ELIXIR-Norway"/>
            <consortium name="Elixir Norway"/>
        </authorList>
    </citation>
    <scope>NUCLEOTIDE SEQUENCE</scope>
</reference>
<sequence>MGNRRRLVPQLWMCFHHLRDYRFSPLSRTTNNLSGTLTSLDDSTPENMSKLMALGHKTLHDPVFAIPEAGSNWDTRHRFAGRLSEEQKACLAAA</sequence>
<protein>
    <submittedName>
        <fullName evidence="1">Uncharacterized protein</fullName>
    </submittedName>
</protein>
<name>A0ABP1BJT0_9BRYO</name>
<evidence type="ECO:0000313" key="2">
    <source>
        <dbReference type="Proteomes" id="UP001497522"/>
    </source>
</evidence>
<proteinExistence type="predicted"/>
<accession>A0ABP1BJT0</accession>
<keyword evidence="2" id="KW-1185">Reference proteome</keyword>
<dbReference type="Proteomes" id="UP001497522">
    <property type="component" value="Chromosome 4"/>
</dbReference>
<gene>
    <name evidence="1" type="ORF">CSSPJE1EN2_LOCUS17780</name>
</gene>